<dbReference type="RefSeq" id="WP_129722370.1">
    <property type="nucleotide sequence ID" value="NZ_CP101808.1"/>
</dbReference>
<dbReference type="Proteomes" id="UP001059576">
    <property type="component" value="Chromosome"/>
</dbReference>
<protein>
    <submittedName>
        <fullName evidence="1">Uncharacterized protein</fullName>
    </submittedName>
</protein>
<evidence type="ECO:0000313" key="2">
    <source>
        <dbReference type="Proteomes" id="UP001059576"/>
    </source>
</evidence>
<organism evidence="1 2">
    <name type="scientific">Mycoplasmopsis equigenitalium</name>
    <dbReference type="NCBI Taxonomy" id="114883"/>
    <lineage>
        <taxon>Bacteria</taxon>
        <taxon>Bacillati</taxon>
        <taxon>Mycoplasmatota</taxon>
        <taxon>Mycoplasmoidales</taxon>
        <taxon>Metamycoplasmataceae</taxon>
        <taxon>Mycoplasmopsis</taxon>
    </lineage>
</organism>
<proteinExistence type="predicted"/>
<evidence type="ECO:0000313" key="1">
    <source>
        <dbReference type="EMBL" id="UUD37067.1"/>
    </source>
</evidence>
<sequence>MTKDPFWERLHDLEKLEKWEELFKEINELNEKYFLFNDIVNELAQYKEAIIKKVTKSKQNVDKNVLIMKNIKNDFSVEIVDFSWENDQDMVEIYITSIYKKLKDESTPLDKKISLYNSLVFNKINRDFTIKKFNINPQKIGYWYRTKELESFLKKLESATLKDISVGRIAAMLALNTYDEHFPNYQIDDYASLEDIIASAKTMLNVEK</sequence>
<gene>
    <name evidence="1" type="ORF">NPA09_00615</name>
</gene>
<name>A0ABY5J1D1_9BACT</name>
<dbReference type="EMBL" id="CP101808">
    <property type="protein sequence ID" value="UUD37067.1"/>
    <property type="molecule type" value="Genomic_DNA"/>
</dbReference>
<keyword evidence="2" id="KW-1185">Reference proteome</keyword>
<accession>A0ABY5J1D1</accession>
<reference evidence="1" key="1">
    <citation type="submission" date="2022-07" db="EMBL/GenBank/DDBJ databases">
        <title>Complete genome of Mycoplasma equigenitalium type strain T37.</title>
        <authorList>
            <person name="Spergser J."/>
        </authorList>
    </citation>
    <scope>NUCLEOTIDE SEQUENCE</scope>
    <source>
        <strain evidence="1">T37</strain>
    </source>
</reference>